<name>A0A8S3CT73_9BILA</name>
<sequence length="51" mass="5987">MWSEYCKTLNTCDVKQFWRKSRRHFSSCAPPIHGFIQNNGIITSSMEMCDT</sequence>
<accession>A0A8S3CT73</accession>
<protein>
    <submittedName>
        <fullName evidence="2">Uncharacterized protein</fullName>
    </submittedName>
</protein>
<gene>
    <name evidence="1" type="ORF">BYL167_LOCUS39308</name>
    <name evidence="2" type="ORF">GIL414_LOCUS54247</name>
</gene>
<evidence type="ECO:0000313" key="2">
    <source>
        <dbReference type="EMBL" id="CAF4949541.1"/>
    </source>
</evidence>
<dbReference type="EMBL" id="CAJOBJ010189825">
    <property type="protein sequence ID" value="CAF4949541.1"/>
    <property type="molecule type" value="Genomic_DNA"/>
</dbReference>
<reference evidence="2" key="1">
    <citation type="submission" date="2021-02" db="EMBL/GenBank/DDBJ databases">
        <authorList>
            <person name="Nowell W R."/>
        </authorList>
    </citation>
    <scope>NUCLEOTIDE SEQUENCE</scope>
</reference>
<dbReference type="EMBL" id="CAJOBH010094192">
    <property type="protein sequence ID" value="CAF4581086.1"/>
    <property type="molecule type" value="Genomic_DNA"/>
</dbReference>
<feature type="non-terminal residue" evidence="2">
    <location>
        <position position="51"/>
    </location>
</feature>
<dbReference type="Proteomes" id="UP000681967">
    <property type="component" value="Unassembled WGS sequence"/>
</dbReference>
<dbReference type="Proteomes" id="UP000681720">
    <property type="component" value="Unassembled WGS sequence"/>
</dbReference>
<dbReference type="AlphaFoldDB" id="A0A8S3CT73"/>
<comment type="caution">
    <text evidence="2">The sequence shown here is derived from an EMBL/GenBank/DDBJ whole genome shotgun (WGS) entry which is preliminary data.</text>
</comment>
<evidence type="ECO:0000313" key="1">
    <source>
        <dbReference type="EMBL" id="CAF4581086.1"/>
    </source>
</evidence>
<evidence type="ECO:0000313" key="3">
    <source>
        <dbReference type="Proteomes" id="UP000681720"/>
    </source>
</evidence>
<organism evidence="2 3">
    <name type="scientific">Rotaria magnacalcarata</name>
    <dbReference type="NCBI Taxonomy" id="392030"/>
    <lineage>
        <taxon>Eukaryota</taxon>
        <taxon>Metazoa</taxon>
        <taxon>Spiralia</taxon>
        <taxon>Gnathifera</taxon>
        <taxon>Rotifera</taxon>
        <taxon>Eurotatoria</taxon>
        <taxon>Bdelloidea</taxon>
        <taxon>Philodinida</taxon>
        <taxon>Philodinidae</taxon>
        <taxon>Rotaria</taxon>
    </lineage>
</organism>
<proteinExistence type="predicted"/>